<protein>
    <submittedName>
        <fullName evidence="1">Uncharacterized protein</fullName>
    </submittedName>
</protein>
<reference evidence="1" key="1">
    <citation type="journal article" date="2019" name="bioRxiv">
        <title>The Genome of the Zebra Mussel, Dreissena polymorpha: A Resource for Invasive Species Research.</title>
        <authorList>
            <person name="McCartney M.A."/>
            <person name="Auch B."/>
            <person name="Kono T."/>
            <person name="Mallez S."/>
            <person name="Zhang Y."/>
            <person name="Obille A."/>
            <person name="Becker A."/>
            <person name="Abrahante J.E."/>
            <person name="Garbe J."/>
            <person name="Badalamenti J.P."/>
            <person name="Herman A."/>
            <person name="Mangelson H."/>
            <person name="Liachko I."/>
            <person name="Sullivan S."/>
            <person name="Sone E.D."/>
            <person name="Koren S."/>
            <person name="Silverstein K.A.T."/>
            <person name="Beckman K.B."/>
            <person name="Gohl D.M."/>
        </authorList>
    </citation>
    <scope>NUCLEOTIDE SEQUENCE</scope>
    <source>
        <strain evidence="1">Duluth1</strain>
        <tissue evidence="1">Whole animal</tissue>
    </source>
</reference>
<organism evidence="1 2">
    <name type="scientific">Dreissena polymorpha</name>
    <name type="common">Zebra mussel</name>
    <name type="synonym">Mytilus polymorpha</name>
    <dbReference type="NCBI Taxonomy" id="45954"/>
    <lineage>
        <taxon>Eukaryota</taxon>
        <taxon>Metazoa</taxon>
        <taxon>Spiralia</taxon>
        <taxon>Lophotrochozoa</taxon>
        <taxon>Mollusca</taxon>
        <taxon>Bivalvia</taxon>
        <taxon>Autobranchia</taxon>
        <taxon>Heteroconchia</taxon>
        <taxon>Euheterodonta</taxon>
        <taxon>Imparidentia</taxon>
        <taxon>Neoheterodontei</taxon>
        <taxon>Myida</taxon>
        <taxon>Dreissenoidea</taxon>
        <taxon>Dreissenidae</taxon>
        <taxon>Dreissena</taxon>
    </lineage>
</organism>
<comment type="caution">
    <text evidence="1">The sequence shown here is derived from an EMBL/GenBank/DDBJ whole genome shotgun (WGS) entry which is preliminary data.</text>
</comment>
<gene>
    <name evidence="1" type="ORF">DPMN_018071</name>
</gene>
<evidence type="ECO:0000313" key="2">
    <source>
        <dbReference type="Proteomes" id="UP000828390"/>
    </source>
</evidence>
<name>A0A9D4NHQ6_DREPO</name>
<dbReference type="EMBL" id="JAIWYP010000001">
    <property type="protein sequence ID" value="KAH3893919.1"/>
    <property type="molecule type" value="Genomic_DNA"/>
</dbReference>
<proteinExistence type="predicted"/>
<accession>A0A9D4NHQ6</accession>
<keyword evidence="2" id="KW-1185">Reference proteome</keyword>
<dbReference type="AlphaFoldDB" id="A0A9D4NHQ6"/>
<reference evidence="1" key="2">
    <citation type="submission" date="2020-11" db="EMBL/GenBank/DDBJ databases">
        <authorList>
            <person name="McCartney M.A."/>
            <person name="Auch B."/>
            <person name="Kono T."/>
            <person name="Mallez S."/>
            <person name="Becker A."/>
            <person name="Gohl D.M."/>
            <person name="Silverstein K.A.T."/>
            <person name="Koren S."/>
            <person name="Bechman K.B."/>
            <person name="Herman A."/>
            <person name="Abrahante J.E."/>
            <person name="Garbe J."/>
        </authorList>
    </citation>
    <scope>NUCLEOTIDE SEQUENCE</scope>
    <source>
        <strain evidence="1">Duluth1</strain>
        <tissue evidence="1">Whole animal</tissue>
    </source>
</reference>
<sequence>MVVLVSRVKADVSLDLTYVGNPASDIYIGETRTLRVVATFDADKVYHGIRIELLPSTSSLVFALSEVISATNTGCTNISNPSTKADIVSHMFSDATREYDQTKDIVAYKSRAELDLGTVTAGSGPCAYTIEYKIEHVSLGNQNVGAIYWTSVGMEYTDAGLNYIWVRQVDSVLKDVKPSPNLSYNYAVKPVCGPDAVFHPGSVEYFDLEITTERGKVAGPMIIEVPIPDNLTEPLLTFVNAKVVSKGKNVVCTALGNVSTKLSDWVSGSNESDRTVMNLPMVCNVQEKDSVDEDKFTVRIGVRIKDLPAVLDGNMTQVIFSLGLTVSDQIWVYTTTANVINTMHQLTPASSAFVKGIVIPNNEVPATWPTGFDLEWSLDNGKFYPSESSWFQQSASTKPFTFQWLQQSVRSDWELEEGLMGYWFRLVSKDGGCLPASYQLKSERWLP</sequence>
<evidence type="ECO:0000313" key="1">
    <source>
        <dbReference type="EMBL" id="KAH3893919.1"/>
    </source>
</evidence>
<dbReference type="Proteomes" id="UP000828390">
    <property type="component" value="Unassembled WGS sequence"/>
</dbReference>